<evidence type="ECO:0000313" key="2">
    <source>
        <dbReference type="Proteomes" id="UP000216478"/>
    </source>
</evidence>
<evidence type="ECO:0000313" key="1">
    <source>
        <dbReference type="EMBL" id="OYR09212.1"/>
    </source>
</evidence>
<dbReference type="OrthoDB" id="8454507at2"/>
<protein>
    <submittedName>
        <fullName evidence="1">Uncharacterized protein</fullName>
    </submittedName>
</protein>
<comment type="caution">
    <text evidence="1">The sequence shown here is derived from an EMBL/GenBank/DDBJ whole genome shotgun (WGS) entry which is preliminary data.</text>
</comment>
<dbReference type="RefSeq" id="WP_094542034.1">
    <property type="nucleotide sequence ID" value="NZ_JBHEER010000001.1"/>
</dbReference>
<gene>
    <name evidence="1" type="ORF">CEV33_2941</name>
</gene>
<name>A0A256F2Z7_9HYPH</name>
<keyword evidence="2" id="KW-1185">Reference proteome</keyword>
<dbReference type="AlphaFoldDB" id="A0A256F2Z7"/>
<dbReference type="Proteomes" id="UP000216478">
    <property type="component" value="Unassembled WGS sequence"/>
</dbReference>
<proteinExistence type="predicted"/>
<organism evidence="1 2">
    <name type="scientific">Brucella grignonensis</name>
    <dbReference type="NCBI Taxonomy" id="94627"/>
    <lineage>
        <taxon>Bacteria</taxon>
        <taxon>Pseudomonadati</taxon>
        <taxon>Pseudomonadota</taxon>
        <taxon>Alphaproteobacteria</taxon>
        <taxon>Hyphomicrobiales</taxon>
        <taxon>Brucellaceae</taxon>
        <taxon>Brucella/Ochrobactrum group</taxon>
        <taxon>Brucella</taxon>
    </lineage>
</organism>
<accession>A0A256F2Z7</accession>
<reference evidence="1 2" key="1">
    <citation type="submission" date="2017-07" db="EMBL/GenBank/DDBJ databases">
        <title>Phylogenetic study on the rhizospheric bacterium Ochrobactrum sp. A44.</title>
        <authorList>
            <person name="Krzyzanowska D.M."/>
            <person name="Ossowicki A."/>
            <person name="Rajewska M."/>
            <person name="Maciag T."/>
            <person name="Kaczynski Z."/>
            <person name="Czerwicka M."/>
            <person name="Jafra S."/>
        </authorList>
    </citation>
    <scope>NUCLEOTIDE SEQUENCE [LARGE SCALE GENOMIC DNA]</scope>
    <source>
        <strain evidence="1 2">OgA9a</strain>
    </source>
</reference>
<sequence>MSEFTPTWPRSISGHDYRLPLDDEQLEAIAKRLNAIYRKHDLSDESRGLLLKVYSDLVQLDGVKKEPHPHRPWRGEGTMGNCEAHNQRWIEWLLETLDRMEAGV</sequence>
<dbReference type="EMBL" id="NNRL01000164">
    <property type="protein sequence ID" value="OYR09212.1"/>
    <property type="molecule type" value="Genomic_DNA"/>
</dbReference>